<protein>
    <recommendedName>
        <fullName evidence="7">Rhodopsin domain-containing protein</fullName>
    </recommendedName>
</protein>
<dbReference type="GO" id="GO:0016020">
    <property type="term" value="C:membrane"/>
    <property type="evidence" value="ECO:0007669"/>
    <property type="project" value="UniProtKB-SubCell"/>
</dbReference>
<feature type="domain" description="Rhodopsin" evidence="7">
    <location>
        <begin position="30"/>
        <end position="271"/>
    </location>
</feature>
<keyword evidence="4 6" id="KW-0472">Membrane</keyword>
<dbReference type="Proteomes" id="UP000235786">
    <property type="component" value="Unassembled WGS sequence"/>
</dbReference>
<feature type="transmembrane region" description="Helical" evidence="6">
    <location>
        <begin position="175"/>
        <end position="196"/>
    </location>
</feature>
<evidence type="ECO:0000256" key="6">
    <source>
        <dbReference type="SAM" id="Phobius"/>
    </source>
</evidence>
<keyword evidence="3 6" id="KW-1133">Transmembrane helix</keyword>
<name>A0A2J6S7E6_HYAVF</name>
<feature type="non-terminal residue" evidence="8">
    <location>
        <position position="281"/>
    </location>
</feature>
<evidence type="ECO:0000256" key="3">
    <source>
        <dbReference type="ARBA" id="ARBA00022989"/>
    </source>
</evidence>
<evidence type="ECO:0000259" key="7">
    <source>
        <dbReference type="Pfam" id="PF20684"/>
    </source>
</evidence>
<dbReference type="PANTHER" id="PTHR33048:SF96">
    <property type="entry name" value="INTEGRAL MEMBRANE PROTEIN"/>
    <property type="match status" value="1"/>
</dbReference>
<feature type="transmembrane region" description="Helical" evidence="6">
    <location>
        <begin position="46"/>
        <end position="69"/>
    </location>
</feature>
<evidence type="ECO:0000256" key="2">
    <source>
        <dbReference type="ARBA" id="ARBA00022692"/>
    </source>
</evidence>
<dbReference type="OrthoDB" id="3897607at2759"/>
<evidence type="ECO:0000256" key="5">
    <source>
        <dbReference type="ARBA" id="ARBA00038359"/>
    </source>
</evidence>
<dbReference type="Pfam" id="PF20684">
    <property type="entry name" value="Fung_rhodopsin"/>
    <property type="match status" value="1"/>
</dbReference>
<evidence type="ECO:0000256" key="4">
    <source>
        <dbReference type="ARBA" id="ARBA00023136"/>
    </source>
</evidence>
<dbReference type="InterPro" id="IPR052337">
    <property type="entry name" value="SAT4-like"/>
</dbReference>
<reference evidence="8 9" key="1">
    <citation type="submission" date="2016-04" db="EMBL/GenBank/DDBJ databases">
        <title>A degradative enzymes factory behind the ericoid mycorrhizal symbiosis.</title>
        <authorList>
            <consortium name="DOE Joint Genome Institute"/>
            <person name="Martino E."/>
            <person name="Morin E."/>
            <person name="Grelet G."/>
            <person name="Kuo A."/>
            <person name="Kohler A."/>
            <person name="Daghino S."/>
            <person name="Barry K."/>
            <person name="Choi C."/>
            <person name="Cichocki N."/>
            <person name="Clum A."/>
            <person name="Copeland A."/>
            <person name="Hainaut M."/>
            <person name="Haridas S."/>
            <person name="Labutti K."/>
            <person name="Lindquist E."/>
            <person name="Lipzen A."/>
            <person name="Khouja H.-R."/>
            <person name="Murat C."/>
            <person name="Ohm R."/>
            <person name="Olson A."/>
            <person name="Spatafora J."/>
            <person name="Veneault-Fourrey C."/>
            <person name="Henrissat B."/>
            <person name="Grigoriev I."/>
            <person name="Martin F."/>
            <person name="Perotto S."/>
        </authorList>
    </citation>
    <scope>NUCLEOTIDE SEQUENCE [LARGE SCALE GENOMIC DNA]</scope>
    <source>
        <strain evidence="8 9">F</strain>
    </source>
</reference>
<dbReference type="InterPro" id="IPR049326">
    <property type="entry name" value="Rhodopsin_dom_fungi"/>
</dbReference>
<dbReference type="PANTHER" id="PTHR33048">
    <property type="entry name" value="PTH11-LIKE INTEGRAL MEMBRANE PROTEIN (AFU_ORTHOLOGUE AFUA_5G11245)"/>
    <property type="match status" value="1"/>
</dbReference>
<keyword evidence="2 6" id="KW-0812">Transmembrane</keyword>
<feature type="transmembrane region" description="Helical" evidence="6">
    <location>
        <begin position="12"/>
        <end position="34"/>
    </location>
</feature>
<feature type="transmembrane region" description="Helical" evidence="6">
    <location>
        <begin position="120"/>
        <end position="142"/>
    </location>
</feature>
<evidence type="ECO:0000256" key="1">
    <source>
        <dbReference type="ARBA" id="ARBA00004141"/>
    </source>
</evidence>
<evidence type="ECO:0000313" key="8">
    <source>
        <dbReference type="EMBL" id="PMD46677.1"/>
    </source>
</evidence>
<dbReference type="EMBL" id="KZ613939">
    <property type="protein sequence ID" value="PMD46677.1"/>
    <property type="molecule type" value="Genomic_DNA"/>
</dbReference>
<organism evidence="8 9">
    <name type="scientific">Hyaloscypha variabilis (strain UAMH 11265 / GT02V1 / F)</name>
    <name type="common">Meliniomyces variabilis</name>
    <dbReference type="NCBI Taxonomy" id="1149755"/>
    <lineage>
        <taxon>Eukaryota</taxon>
        <taxon>Fungi</taxon>
        <taxon>Dikarya</taxon>
        <taxon>Ascomycota</taxon>
        <taxon>Pezizomycotina</taxon>
        <taxon>Leotiomycetes</taxon>
        <taxon>Helotiales</taxon>
        <taxon>Hyaloscyphaceae</taxon>
        <taxon>Hyaloscypha</taxon>
        <taxon>Hyaloscypha variabilis</taxon>
    </lineage>
</organism>
<sequence length="281" mass="31631">MVKYISEGAGPGLVISCIVPLVITWCFFCMRIYVRWAMLKIWRAEDWLFLASQIAFTVLAISALLSALHGNGQHLANIELTDIPIAMQFFFVSEIFYTLTTIFIRLSIGFYLLRICILKLHLWIIKTTMCIISLLTVAYFIFVTVQCNPFNYFWLQFSGEVGKCFPATTVQNITISYAVFAAVTDIIFGVLPIFVIWNLKMNRKAKMVVGALLALGIIAGFTVIIRIEYVRLVNLTVDFLFAVSNVSIWSMVEPAIGICCMAASTFRPLFASLKDKSVGSY</sequence>
<feature type="transmembrane region" description="Helical" evidence="6">
    <location>
        <begin position="239"/>
        <end position="266"/>
    </location>
</feature>
<comment type="subcellular location">
    <subcellularLocation>
        <location evidence="1">Membrane</location>
        <topology evidence="1">Multi-pass membrane protein</topology>
    </subcellularLocation>
</comment>
<keyword evidence="9" id="KW-1185">Reference proteome</keyword>
<comment type="similarity">
    <text evidence="5">Belongs to the SAT4 family.</text>
</comment>
<feature type="transmembrane region" description="Helical" evidence="6">
    <location>
        <begin position="89"/>
        <end position="113"/>
    </location>
</feature>
<gene>
    <name evidence="8" type="ORF">L207DRAFT_451239</name>
</gene>
<feature type="transmembrane region" description="Helical" evidence="6">
    <location>
        <begin position="208"/>
        <end position="227"/>
    </location>
</feature>
<accession>A0A2J6S7E6</accession>
<evidence type="ECO:0000313" key="9">
    <source>
        <dbReference type="Proteomes" id="UP000235786"/>
    </source>
</evidence>
<proteinExistence type="inferred from homology"/>
<dbReference type="AlphaFoldDB" id="A0A2J6S7E6"/>